<proteinExistence type="predicted"/>
<evidence type="ECO:0000313" key="3">
    <source>
        <dbReference type="EMBL" id="CZR51012.1"/>
    </source>
</evidence>
<feature type="region of interest" description="Disordered" evidence="2">
    <location>
        <begin position="628"/>
        <end position="677"/>
    </location>
</feature>
<keyword evidence="1" id="KW-0175">Coiled coil</keyword>
<feature type="compositionally biased region" description="Acidic residues" evidence="2">
    <location>
        <begin position="657"/>
        <end position="673"/>
    </location>
</feature>
<dbReference type="Proteomes" id="UP000184330">
    <property type="component" value="Unassembled WGS sequence"/>
</dbReference>
<reference evidence="3 4" key="1">
    <citation type="submission" date="2016-03" db="EMBL/GenBank/DDBJ databases">
        <authorList>
            <person name="Ploux O."/>
        </authorList>
    </citation>
    <scope>NUCLEOTIDE SEQUENCE [LARGE SCALE GENOMIC DNA]</scope>
    <source>
        <strain evidence="3 4">UAMH 11012</strain>
    </source>
</reference>
<organism evidence="3 4">
    <name type="scientific">Phialocephala subalpina</name>
    <dbReference type="NCBI Taxonomy" id="576137"/>
    <lineage>
        <taxon>Eukaryota</taxon>
        <taxon>Fungi</taxon>
        <taxon>Dikarya</taxon>
        <taxon>Ascomycota</taxon>
        <taxon>Pezizomycotina</taxon>
        <taxon>Leotiomycetes</taxon>
        <taxon>Helotiales</taxon>
        <taxon>Mollisiaceae</taxon>
        <taxon>Phialocephala</taxon>
        <taxon>Phialocephala fortinii species complex</taxon>
    </lineage>
</organism>
<sequence length="773" mass="85091">MASQTNTAGSSQMAQNQIAPSRSLPFAGNSLFPVTQDSSSREVQQYHELANEIQKVKSEHQDIVMQLQIRIAVLESLLEHARKEKENALSSLPIIIHALTQSPPAATITAVPTSQSPVPQAPAASREVLIQKDAEIERLRKENRHLRSKTKELPHDDSVQGRSRQRNIPSEPFESSLSVPLYQSGWSLSNDGDKGKGKEKAVDPVPAKISYAGLQDVPTGPRAHMVQVSSESSDPSGSLGQSFGSNLSTIPNTPMVAGTNLSFLSGYPACFDVGLHSLEDELNDDGPPNYSTVSLDEHFPDAIVSNSYPPLEKGIDEQLADEDVAMLKFKGPAPGVIKTGFSVEGNKRRDDYENRPPPPRTYSRDPCLWQNHNSASGSNHPGRFGQRNSSHIPRDGPLDTNLWDSFEEREDAIRANMHFANRGGRRQGDIPLPDVFKHGVLYLPEVTGGENYERTVHVWNLPKGTELREVLARVRGGDIMQAALLPGIKLSGGVMSMSARVVFKESGAAKDYVLYAEKHPIEFGESKQKASITLVTTPAYPLSPSQTFKARVQSRCIAIPDIPEDFSLQKLDRILDSSRYAYYRTESLVECWVDNSKTLHLEFSNIESAGSAFGILSARRIQGLQTPQPRFEADPCAGPVEELAQDNPPSRPTLPDFVDESTEDSNESSEIDEHDERAKDILRHLENMQRKRPSLSVLSNQKVTIPTMNGANIKSSLVWADDDDDEEPLPGLSASIYATPNVNLQDLLATPESEKSSKECMNPDEIALDEDDQ</sequence>
<dbReference type="EMBL" id="FJOG01000001">
    <property type="protein sequence ID" value="CZR51012.1"/>
    <property type="molecule type" value="Genomic_DNA"/>
</dbReference>
<feature type="region of interest" description="Disordered" evidence="2">
    <location>
        <begin position="339"/>
        <end position="399"/>
    </location>
</feature>
<evidence type="ECO:0000256" key="2">
    <source>
        <dbReference type="SAM" id="MobiDB-lite"/>
    </source>
</evidence>
<feature type="coiled-coil region" evidence="1">
    <location>
        <begin position="64"/>
        <end position="91"/>
    </location>
</feature>
<feature type="compositionally biased region" description="Basic and acidic residues" evidence="2">
    <location>
        <begin position="345"/>
        <end position="354"/>
    </location>
</feature>
<name>A0A1L7WDZ6_9HELO</name>
<dbReference type="OrthoDB" id="5244622at2759"/>
<feature type="compositionally biased region" description="Polar residues" evidence="2">
    <location>
        <begin position="370"/>
        <end position="379"/>
    </location>
</feature>
<dbReference type="AlphaFoldDB" id="A0A1L7WDZ6"/>
<protein>
    <submittedName>
        <fullName evidence="3">Uncharacterized protein</fullName>
    </submittedName>
</protein>
<feature type="region of interest" description="Disordered" evidence="2">
    <location>
        <begin position="751"/>
        <end position="773"/>
    </location>
</feature>
<feature type="region of interest" description="Disordered" evidence="2">
    <location>
        <begin position="141"/>
        <end position="176"/>
    </location>
</feature>
<gene>
    <name evidence="3" type="ORF">PAC_00887</name>
</gene>
<feature type="compositionally biased region" description="Basic and acidic residues" evidence="2">
    <location>
        <begin position="149"/>
        <end position="159"/>
    </location>
</feature>
<keyword evidence="4" id="KW-1185">Reference proteome</keyword>
<feature type="region of interest" description="Disordered" evidence="2">
    <location>
        <begin position="1"/>
        <end position="20"/>
    </location>
</feature>
<feature type="compositionally biased region" description="Polar residues" evidence="2">
    <location>
        <begin position="160"/>
        <end position="176"/>
    </location>
</feature>
<evidence type="ECO:0000313" key="4">
    <source>
        <dbReference type="Proteomes" id="UP000184330"/>
    </source>
</evidence>
<accession>A0A1L7WDZ6</accession>
<evidence type="ECO:0000256" key="1">
    <source>
        <dbReference type="SAM" id="Coils"/>
    </source>
</evidence>